<comment type="caution">
    <text evidence="11">The sequence shown here is derived from an EMBL/GenBank/DDBJ whole genome shotgun (WGS) entry which is preliminary data.</text>
</comment>
<dbReference type="PANTHER" id="PTHR42753">
    <property type="entry name" value="MITOCHONDRIAL RIBOSOME PROTEIN L39/PROLYL-TRNA LIGASE FAMILY MEMBER"/>
    <property type="match status" value="1"/>
</dbReference>
<dbReference type="GO" id="GO:0005524">
    <property type="term" value="F:ATP binding"/>
    <property type="evidence" value="ECO:0007669"/>
    <property type="project" value="UniProtKB-KW"/>
</dbReference>
<dbReference type="Pfam" id="PF03129">
    <property type="entry name" value="HGTP_anticodon"/>
    <property type="match status" value="1"/>
</dbReference>
<keyword evidence="6" id="KW-0648">Protein biosynthesis</keyword>
<dbReference type="Proteomes" id="UP000177306">
    <property type="component" value="Unassembled WGS sequence"/>
</dbReference>
<proteinExistence type="predicted"/>
<dbReference type="InterPro" id="IPR006195">
    <property type="entry name" value="aa-tRNA-synth_II"/>
</dbReference>
<evidence type="ECO:0000256" key="1">
    <source>
        <dbReference type="ARBA" id="ARBA00012831"/>
    </source>
</evidence>
<keyword evidence="7" id="KW-0030">Aminoacyl-tRNA synthetase</keyword>
<evidence type="ECO:0000256" key="4">
    <source>
        <dbReference type="ARBA" id="ARBA00022741"/>
    </source>
</evidence>
<evidence type="ECO:0000256" key="5">
    <source>
        <dbReference type="ARBA" id="ARBA00022840"/>
    </source>
</evidence>
<evidence type="ECO:0000256" key="3">
    <source>
        <dbReference type="ARBA" id="ARBA00022598"/>
    </source>
</evidence>
<dbReference type="InterPro" id="IPR002314">
    <property type="entry name" value="aa-tRNA-synt_IIb"/>
</dbReference>
<dbReference type="PROSITE" id="PS50862">
    <property type="entry name" value="AA_TRNA_LIGASE_II"/>
    <property type="match status" value="1"/>
</dbReference>
<dbReference type="SUPFAM" id="SSF52954">
    <property type="entry name" value="Class II aaRS ABD-related"/>
    <property type="match status" value="1"/>
</dbReference>
<dbReference type="Pfam" id="PF00587">
    <property type="entry name" value="tRNA-synt_2b"/>
    <property type="match status" value="1"/>
</dbReference>
<comment type="catalytic activity">
    <reaction evidence="9">
        <text>tRNA(Pro) + L-proline + ATP = L-prolyl-tRNA(Pro) + AMP + diphosphate</text>
        <dbReference type="Rhea" id="RHEA:14305"/>
        <dbReference type="Rhea" id="RHEA-COMP:9700"/>
        <dbReference type="Rhea" id="RHEA-COMP:9702"/>
        <dbReference type="ChEBI" id="CHEBI:30616"/>
        <dbReference type="ChEBI" id="CHEBI:33019"/>
        <dbReference type="ChEBI" id="CHEBI:60039"/>
        <dbReference type="ChEBI" id="CHEBI:78442"/>
        <dbReference type="ChEBI" id="CHEBI:78532"/>
        <dbReference type="ChEBI" id="CHEBI:456215"/>
        <dbReference type="EC" id="6.1.1.15"/>
    </reaction>
</comment>
<dbReference type="CDD" id="cd00861">
    <property type="entry name" value="ProRS_anticodon_short"/>
    <property type="match status" value="1"/>
</dbReference>
<dbReference type="EMBL" id="MFLY01000050">
    <property type="protein sequence ID" value="OGG72474.1"/>
    <property type="molecule type" value="Genomic_DNA"/>
</dbReference>
<organism evidence="11 12">
    <name type="scientific">Candidatus Kaiserbacteria bacterium RIFCSPLOWO2_01_FULL_53_17</name>
    <dbReference type="NCBI Taxonomy" id="1798511"/>
    <lineage>
        <taxon>Bacteria</taxon>
        <taxon>Candidatus Kaiseribacteriota</taxon>
    </lineage>
</organism>
<protein>
    <recommendedName>
        <fullName evidence="2">Proline--tRNA ligase</fullName>
        <ecNumber evidence="1">6.1.1.15</ecNumber>
    </recommendedName>
    <alternativeName>
        <fullName evidence="8">Prolyl-tRNA synthetase</fullName>
    </alternativeName>
</protein>
<evidence type="ECO:0000256" key="9">
    <source>
        <dbReference type="ARBA" id="ARBA00047671"/>
    </source>
</evidence>
<evidence type="ECO:0000256" key="8">
    <source>
        <dbReference type="ARBA" id="ARBA00029731"/>
    </source>
</evidence>
<dbReference type="InterPro" id="IPR045864">
    <property type="entry name" value="aa-tRNA-synth_II/BPL/LPL"/>
</dbReference>
<dbReference type="Gene3D" id="3.40.50.800">
    <property type="entry name" value="Anticodon-binding domain"/>
    <property type="match status" value="1"/>
</dbReference>
<evidence type="ECO:0000256" key="6">
    <source>
        <dbReference type="ARBA" id="ARBA00022917"/>
    </source>
</evidence>
<dbReference type="PANTHER" id="PTHR42753:SF2">
    <property type="entry name" value="PROLINE--TRNA LIGASE"/>
    <property type="match status" value="1"/>
</dbReference>
<dbReference type="PRINTS" id="PR01046">
    <property type="entry name" value="TRNASYNTHPRO"/>
</dbReference>
<dbReference type="GO" id="GO:0004827">
    <property type="term" value="F:proline-tRNA ligase activity"/>
    <property type="evidence" value="ECO:0007669"/>
    <property type="project" value="UniProtKB-EC"/>
</dbReference>
<reference evidence="11 12" key="1">
    <citation type="journal article" date="2016" name="Nat. Commun.">
        <title>Thousands of microbial genomes shed light on interconnected biogeochemical processes in an aquifer system.</title>
        <authorList>
            <person name="Anantharaman K."/>
            <person name="Brown C.T."/>
            <person name="Hug L.A."/>
            <person name="Sharon I."/>
            <person name="Castelle C.J."/>
            <person name="Probst A.J."/>
            <person name="Thomas B.C."/>
            <person name="Singh A."/>
            <person name="Wilkins M.J."/>
            <person name="Karaoz U."/>
            <person name="Brodie E.L."/>
            <person name="Williams K.H."/>
            <person name="Hubbard S.S."/>
            <person name="Banfield J.F."/>
        </authorList>
    </citation>
    <scope>NUCLEOTIDE SEQUENCE [LARGE SCALE GENOMIC DNA]</scope>
</reference>
<evidence type="ECO:0000256" key="2">
    <source>
        <dbReference type="ARBA" id="ARBA00019110"/>
    </source>
</evidence>
<dbReference type="Gene3D" id="3.30.930.10">
    <property type="entry name" value="Bira Bifunctional Protein, Domain 2"/>
    <property type="match status" value="1"/>
</dbReference>
<dbReference type="GO" id="GO:0006433">
    <property type="term" value="P:prolyl-tRNA aminoacylation"/>
    <property type="evidence" value="ECO:0007669"/>
    <property type="project" value="InterPro"/>
</dbReference>
<dbReference type="GO" id="GO:0005829">
    <property type="term" value="C:cytosol"/>
    <property type="evidence" value="ECO:0007669"/>
    <property type="project" value="TreeGrafter"/>
</dbReference>
<dbReference type="InterPro" id="IPR050062">
    <property type="entry name" value="Pro-tRNA_synthetase"/>
</dbReference>
<evidence type="ECO:0000313" key="12">
    <source>
        <dbReference type="Proteomes" id="UP000177306"/>
    </source>
</evidence>
<gene>
    <name evidence="11" type="ORF">A3A38_02205</name>
</gene>
<dbReference type="InterPro" id="IPR044140">
    <property type="entry name" value="ProRS_anticodon_short"/>
</dbReference>
<dbReference type="AlphaFoldDB" id="A0A1F6EFP1"/>
<feature type="domain" description="Aminoacyl-transfer RNA synthetases class-II family profile" evidence="10">
    <location>
        <begin position="38"/>
        <end position="318"/>
    </location>
</feature>
<dbReference type="SUPFAM" id="SSF55681">
    <property type="entry name" value="Class II aaRS and biotin synthetases"/>
    <property type="match status" value="1"/>
</dbReference>
<dbReference type="InterPro" id="IPR036621">
    <property type="entry name" value="Anticodon-bd_dom_sf"/>
</dbReference>
<sequence>MKMSAFFTHTQKEAPKDETAQNAIFLARAGYIDKLAAGVYSYLPLGLRVLKKIENIIREEMNALGAEELLLPAFHPKENWETTGRWRTMDDLYKVTDAGGREFALGPTHEEIIVPLAKKFISSYKDLPKALYQIQDKFRMELRAKSGLLRGREFIMKDLYSFHTDDEKEFDGYYARVKEAYKNIFRRAGIGEKTYLTYASGGSFSKYSHEFQVLADAGEDTIYLCEKCGVAVNEEIIAEQSACPECGAAKETLRKERAIEVGNIFSLKTKFTEPFGLFYKDKEGAEKLVHMGCYGIGLGRLMGAIVELGADGKGLVWPKEVAPFDTHLLAVGNSAAVNTEAESVYAELSAAGRETLFDDRDTSAGIKFADAELLGVPRIIVVSEKTIAAETVEVKDRKSGEVKMVPRKDLLVS</sequence>
<keyword evidence="4" id="KW-0547">Nucleotide-binding</keyword>
<evidence type="ECO:0000256" key="7">
    <source>
        <dbReference type="ARBA" id="ARBA00023146"/>
    </source>
</evidence>
<evidence type="ECO:0000259" key="10">
    <source>
        <dbReference type="PROSITE" id="PS50862"/>
    </source>
</evidence>
<dbReference type="EC" id="6.1.1.15" evidence="1"/>
<evidence type="ECO:0000313" key="11">
    <source>
        <dbReference type="EMBL" id="OGG72474.1"/>
    </source>
</evidence>
<dbReference type="InterPro" id="IPR002316">
    <property type="entry name" value="Pro-tRNA-ligase_IIa"/>
</dbReference>
<accession>A0A1F6EFP1</accession>
<dbReference type="InterPro" id="IPR004154">
    <property type="entry name" value="Anticodon-bd"/>
</dbReference>
<keyword evidence="3" id="KW-0436">Ligase</keyword>
<keyword evidence="5" id="KW-0067">ATP-binding</keyword>
<name>A0A1F6EFP1_9BACT</name>